<protein>
    <submittedName>
        <fullName evidence="1">Type-I secretion protein</fullName>
    </submittedName>
</protein>
<evidence type="ECO:0000313" key="1">
    <source>
        <dbReference type="EMBL" id="SUG35340.1"/>
    </source>
</evidence>
<dbReference type="Proteomes" id="UP000254762">
    <property type="component" value="Unassembled WGS sequence"/>
</dbReference>
<dbReference type="AlphaFoldDB" id="A0A379T442"/>
<evidence type="ECO:0000313" key="2">
    <source>
        <dbReference type="Proteomes" id="UP000254762"/>
    </source>
</evidence>
<proteinExistence type="predicted"/>
<accession>A0A379T442</accession>
<dbReference type="EMBL" id="UGXD01000002">
    <property type="protein sequence ID" value="SUG35340.1"/>
    <property type="molecule type" value="Genomic_DNA"/>
</dbReference>
<name>A0A379T442_SALER</name>
<reference evidence="1 2" key="1">
    <citation type="submission" date="2018-06" db="EMBL/GenBank/DDBJ databases">
        <authorList>
            <consortium name="Pathogen Informatics"/>
            <person name="Doyle S."/>
        </authorList>
    </citation>
    <scope>NUCLEOTIDE SEQUENCE [LARGE SCALE GENOMIC DNA]</scope>
    <source>
        <strain evidence="1 2">NCTC7304</strain>
    </source>
</reference>
<gene>
    <name evidence="1" type="ORF">NCTC7304_04901</name>
</gene>
<organism evidence="1 2">
    <name type="scientific">Salmonella enterica subsp. arizonae</name>
    <dbReference type="NCBI Taxonomy" id="59203"/>
    <lineage>
        <taxon>Bacteria</taxon>
        <taxon>Pseudomonadati</taxon>
        <taxon>Pseudomonadota</taxon>
        <taxon>Gammaproteobacteria</taxon>
        <taxon>Enterobacterales</taxon>
        <taxon>Enterobacteriaceae</taxon>
        <taxon>Salmonella</taxon>
    </lineage>
</organism>
<sequence length="42" mass="4882">MLKTHQPVMTIKKSNESKVIDARILAKIQAFYLYGHKPQKLL</sequence>